<protein>
    <submittedName>
        <fullName evidence="1">Uncharacterized protein</fullName>
    </submittedName>
</protein>
<keyword evidence="2" id="KW-1185">Reference proteome</keyword>
<evidence type="ECO:0000313" key="1">
    <source>
        <dbReference type="EMBL" id="KAG1307525.1"/>
    </source>
</evidence>
<dbReference type="Proteomes" id="UP000716291">
    <property type="component" value="Unassembled WGS sequence"/>
</dbReference>
<evidence type="ECO:0000313" key="2">
    <source>
        <dbReference type="Proteomes" id="UP000716291"/>
    </source>
</evidence>
<reference evidence="1" key="1">
    <citation type="journal article" date="2020" name="Microb. Genom.">
        <title>Genetic diversity of clinical and environmental Mucorales isolates obtained from an investigation of mucormycosis cases among solid organ transplant recipients.</title>
        <authorList>
            <person name="Nguyen M.H."/>
            <person name="Kaul D."/>
            <person name="Muto C."/>
            <person name="Cheng S.J."/>
            <person name="Richter R.A."/>
            <person name="Bruno V.M."/>
            <person name="Liu G."/>
            <person name="Beyhan S."/>
            <person name="Sundermann A.J."/>
            <person name="Mounaud S."/>
            <person name="Pasculle A.W."/>
            <person name="Nierman W.C."/>
            <person name="Driscoll E."/>
            <person name="Cumbie R."/>
            <person name="Clancy C.J."/>
            <person name="Dupont C.L."/>
        </authorList>
    </citation>
    <scope>NUCLEOTIDE SEQUENCE</scope>
    <source>
        <strain evidence="1">GL11</strain>
    </source>
</reference>
<sequence>MENTLPATIFVSSKDICPSLSSAIAHFSKLDLNRISFKNLRTRAPFTHRIQCLSYSHVKRFEAGLTCPVVIYSLNLSTVLVTINMAASVSVRANHGIFDTHAILYDSSDATMTRVGISKDRSHLIHLGYFDVFLICHDQTSLLLLSIMKELSKEEMPHLVGHSGGRGS</sequence>
<dbReference type="AlphaFoldDB" id="A0A9P7BRL3"/>
<comment type="caution">
    <text evidence="1">The sequence shown here is derived from an EMBL/GenBank/DDBJ whole genome shotgun (WGS) entry which is preliminary data.</text>
</comment>
<proteinExistence type="predicted"/>
<gene>
    <name evidence="1" type="ORF">G6F64_006746</name>
</gene>
<accession>A0A9P7BRL3</accession>
<name>A0A9P7BRL3_RHIOR</name>
<dbReference type="OrthoDB" id="10272004at2759"/>
<dbReference type="EMBL" id="JAANQT010000929">
    <property type="protein sequence ID" value="KAG1307525.1"/>
    <property type="molecule type" value="Genomic_DNA"/>
</dbReference>
<organism evidence="1 2">
    <name type="scientific">Rhizopus oryzae</name>
    <name type="common">Mucormycosis agent</name>
    <name type="synonym">Rhizopus arrhizus var. delemar</name>
    <dbReference type="NCBI Taxonomy" id="64495"/>
    <lineage>
        <taxon>Eukaryota</taxon>
        <taxon>Fungi</taxon>
        <taxon>Fungi incertae sedis</taxon>
        <taxon>Mucoromycota</taxon>
        <taxon>Mucoromycotina</taxon>
        <taxon>Mucoromycetes</taxon>
        <taxon>Mucorales</taxon>
        <taxon>Mucorineae</taxon>
        <taxon>Rhizopodaceae</taxon>
        <taxon>Rhizopus</taxon>
    </lineage>
</organism>